<feature type="compositionally biased region" description="Basic and acidic residues" evidence="1">
    <location>
        <begin position="50"/>
        <end position="59"/>
    </location>
</feature>
<accession>A0A2R6WXX0</accession>
<evidence type="ECO:0000313" key="2">
    <source>
        <dbReference type="EMBL" id="PTQ38673.1"/>
    </source>
</evidence>
<name>A0A2R6WXX0_MARPO</name>
<feature type="compositionally biased region" description="Low complexity" evidence="1">
    <location>
        <begin position="129"/>
        <end position="143"/>
    </location>
</feature>
<protein>
    <submittedName>
        <fullName evidence="2">Uncharacterized protein</fullName>
    </submittedName>
</protein>
<evidence type="ECO:0000313" key="3">
    <source>
        <dbReference type="Proteomes" id="UP000244005"/>
    </source>
</evidence>
<dbReference type="EMBL" id="KZ772722">
    <property type="protein sequence ID" value="PTQ38673.1"/>
    <property type="molecule type" value="Genomic_DNA"/>
</dbReference>
<dbReference type="AlphaFoldDB" id="A0A2R6WXX0"/>
<feature type="region of interest" description="Disordered" evidence="1">
    <location>
        <begin position="1"/>
        <end position="203"/>
    </location>
</feature>
<organism evidence="2 3">
    <name type="scientific">Marchantia polymorpha</name>
    <name type="common">Common liverwort</name>
    <name type="synonym">Marchantia aquatica</name>
    <dbReference type="NCBI Taxonomy" id="3197"/>
    <lineage>
        <taxon>Eukaryota</taxon>
        <taxon>Viridiplantae</taxon>
        <taxon>Streptophyta</taxon>
        <taxon>Embryophyta</taxon>
        <taxon>Marchantiophyta</taxon>
        <taxon>Marchantiopsida</taxon>
        <taxon>Marchantiidae</taxon>
        <taxon>Marchantiales</taxon>
        <taxon>Marchantiaceae</taxon>
        <taxon>Marchantia</taxon>
    </lineage>
</organism>
<evidence type="ECO:0000256" key="1">
    <source>
        <dbReference type="SAM" id="MobiDB-lite"/>
    </source>
</evidence>
<dbReference type="Proteomes" id="UP000244005">
    <property type="component" value="Unassembled WGS sequence"/>
</dbReference>
<gene>
    <name evidence="2" type="ORF">MARPO_0050s0116</name>
</gene>
<feature type="compositionally biased region" description="Basic and acidic residues" evidence="1">
    <location>
        <begin position="106"/>
        <end position="122"/>
    </location>
</feature>
<proteinExistence type="predicted"/>
<reference evidence="3" key="1">
    <citation type="journal article" date="2017" name="Cell">
        <title>Insights into land plant evolution garnered from the Marchantia polymorpha genome.</title>
        <authorList>
            <person name="Bowman J.L."/>
            <person name="Kohchi T."/>
            <person name="Yamato K.T."/>
            <person name="Jenkins J."/>
            <person name="Shu S."/>
            <person name="Ishizaki K."/>
            <person name="Yamaoka S."/>
            <person name="Nishihama R."/>
            <person name="Nakamura Y."/>
            <person name="Berger F."/>
            <person name="Adam C."/>
            <person name="Aki S.S."/>
            <person name="Althoff F."/>
            <person name="Araki T."/>
            <person name="Arteaga-Vazquez M.A."/>
            <person name="Balasubrmanian S."/>
            <person name="Barry K."/>
            <person name="Bauer D."/>
            <person name="Boehm C.R."/>
            <person name="Briginshaw L."/>
            <person name="Caballero-Perez J."/>
            <person name="Catarino B."/>
            <person name="Chen F."/>
            <person name="Chiyoda S."/>
            <person name="Chovatia M."/>
            <person name="Davies K.M."/>
            <person name="Delmans M."/>
            <person name="Demura T."/>
            <person name="Dierschke T."/>
            <person name="Dolan L."/>
            <person name="Dorantes-Acosta A.E."/>
            <person name="Eklund D.M."/>
            <person name="Florent S.N."/>
            <person name="Flores-Sandoval E."/>
            <person name="Fujiyama A."/>
            <person name="Fukuzawa H."/>
            <person name="Galik B."/>
            <person name="Grimanelli D."/>
            <person name="Grimwood J."/>
            <person name="Grossniklaus U."/>
            <person name="Hamada T."/>
            <person name="Haseloff J."/>
            <person name="Hetherington A.J."/>
            <person name="Higo A."/>
            <person name="Hirakawa Y."/>
            <person name="Hundley H.N."/>
            <person name="Ikeda Y."/>
            <person name="Inoue K."/>
            <person name="Inoue S.I."/>
            <person name="Ishida S."/>
            <person name="Jia Q."/>
            <person name="Kakita M."/>
            <person name="Kanazawa T."/>
            <person name="Kawai Y."/>
            <person name="Kawashima T."/>
            <person name="Kennedy M."/>
            <person name="Kinose K."/>
            <person name="Kinoshita T."/>
            <person name="Kohara Y."/>
            <person name="Koide E."/>
            <person name="Komatsu K."/>
            <person name="Kopischke S."/>
            <person name="Kubo M."/>
            <person name="Kyozuka J."/>
            <person name="Lagercrantz U."/>
            <person name="Lin S.S."/>
            <person name="Lindquist E."/>
            <person name="Lipzen A.M."/>
            <person name="Lu C.W."/>
            <person name="De Luna E."/>
            <person name="Martienssen R.A."/>
            <person name="Minamino N."/>
            <person name="Mizutani M."/>
            <person name="Mizutani M."/>
            <person name="Mochizuki N."/>
            <person name="Monte I."/>
            <person name="Mosher R."/>
            <person name="Nagasaki H."/>
            <person name="Nakagami H."/>
            <person name="Naramoto S."/>
            <person name="Nishitani K."/>
            <person name="Ohtani M."/>
            <person name="Okamoto T."/>
            <person name="Okumura M."/>
            <person name="Phillips J."/>
            <person name="Pollak B."/>
            <person name="Reinders A."/>
            <person name="Rovekamp M."/>
            <person name="Sano R."/>
            <person name="Sawa S."/>
            <person name="Schmid M.W."/>
            <person name="Shirakawa M."/>
            <person name="Solano R."/>
            <person name="Spunde A."/>
            <person name="Suetsugu N."/>
            <person name="Sugano S."/>
            <person name="Sugiyama A."/>
            <person name="Sun R."/>
            <person name="Suzuki Y."/>
            <person name="Takenaka M."/>
            <person name="Takezawa D."/>
            <person name="Tomogane H."/>
            <person name="Tsuzuki M."/>
            <person name="Ueda T."/>
            <person name="Umeda M."/>
            <person name="Ward J.M."/>
            <person name="Watanabe Y."/>
            <person name="Yazaki K."/>
            <person name="Yokoyama R."/>
            <person name="Yoshitake Y."/>
            <person name="Yotsui I."/>
            <person name="Zachgo S."/>
            <person name="Schmutz J."/>
        </authorList>
    </citation>
    <scope>NUCLEOTIDE SEQUENCE [LARGE SCALE GENOMIC DNA]</scope>
    <source>
        <strain evidence="3">Tak-1</strain>
    </source>
</reference>
<sequence>MSPFRTDWRQVTHPLSVPSHRKNRTDNIREHTLLFPPGVGSSTLLVAPPSERKGKERQRSSTGGRRAPRGTGVRRELSNSAPVPVPVQLSLSWTGRGRRRKVGGPAERDTESCRGREAKGRSVTDGPVRSAPLRSARPRLPSRGSVGPAAEVEARDSQRAILPSPRSCGTGPGGMESARATEASGCGSRRRWPVVANVGAGRG</sequence>
<keyword evidence="3" id="KW-1185">Reference proteome</keyword>
<feature type="compositionally biased region" description="Basic and acidic residues" evidence="1">
    <location>
        <begin position="1"/>
        <end position="10"/>
    </location>
</feature>